<reference evidence="18 19" key="1">
    <citation type="submission" date="2019-12" db="EMBL/GenBank/DDBJ databases">
        <title>Chromosome-level assembly of the Caenorhabditis remanei genome.</title>
        <authorList>
            <person name="Teterina A.A."/>
            <person name="Willis J.H."/>
            <person name="Phillips P.C."/>
        </authorList>
    </citation>
    <scope>NUCLEOTIDE SEQUENCE [LARGE SCALE GENOMIC DNA]</scope>
    <source>
        <strain evidence="18 19">PX506</strain>
        <tissue evidence="18">Whole organism</tissue>
    </source>
</reference>
<dbReference type="PROSITE" id="PS00107">
    <property type="entry name" value="PROTEIN_KINASE_ATP"/>
    <property type="match status" value="1"/>
</dbReference>
<keyword evidence="10 14" id="KW-0067">ATP-binding</keyword>
<evidence type="ECO:0000256" key="9">
    <source>
        <dbReference type="ARBA" id="ARBA00022777"/>
    </source>
</evidence>
<dbReference type="EC" id="2.7.11.30" evidence="3"/>
<dbReference type="RefSeq" id="XP_003108298.2">
    <property type="nucleotide sequence ID" value="XM_003108250.2"/>
</dbReference>
<evidence type="ECO:0000256" key="1">
    <source>
        <dbReference type="ARBA" id="ARBA00004479"/>
    </source>
</evidence>
<dbReference type="GO" id="GO:0005524">
    <property type="term" value="F:ATP binding"/>
    <property type="evidence" value="ECO:0007669"/>
    <property type="project" value="UniProtKB-UniRule"/>
</dbReference>
<dbReference type="EMBL" id="WUAV01000004">
    <property type="protein sequence ID" value="KAF1758200.1"/>
    <property type="molecule type" value="Genomic_DNA"/>
</dbReference>
<dbReference type="GO" id="GO:0016045">
    <property type="term" value="P:detection of bacterium"/>
    <property type="evidence" value="ECO:0007669"/>
    <property type="project" value="EnsemblMetazoa"/>
</dbReference>
<dbReference type="Pfam" id="PF07714">
    <property type="entry name" value="PK_Tyr_Ser-Thr"/>
    <property type="match status" value="1"/>
</dbReference>
<organism evidence="18 19">
    <name type="scientific">Caenorhabditis remanei</name>
    <name type="common">Caenorhabditis vulgaris</name>
    <dbReference type="NCBI Taxonomy" id="31234"/>
    <lineage>
        <taxon>Eukaryota</taxon>
        <taxon>Metazoa</taxon>
        <taxon>Ecdysozoa</taxon>
        <taxon>Nematoda</taxon>
        <taxon>Chromadorea</taxon>
        <taxon>Rhabditida</taxon>
        <taxon>Rhabditina</taxon>
        <taxon>Rhabditomorpha</taxon>
        <taxon>Rhabditoidea</taxon>
        <taxon>Rhabditidae</taxon>
        <taxon>Peloderinae</taxon>
        <taxon>Caenorhabditis</taxon>
    </lineage>
</organism>
<dbReference type="PANTHER" id="PTHR23255:SF105">
    <property type="entry name" value="CELL SURFACE RECEPTOR DAF-1"/>
    <property type="match status" value="1"/>
</dbReference>
<dbReference type="PROSITE" id="PS00108">
    <property type="entry name" value="PROTEIN_KINASE_ST"/>
    <property type="match status" value="1"/>
</dbReference>
<dbReference type="InterPro" id="IPR001245">
    <property type="entry name" value="Ser-Thr/Tyr_kinase_cat_dom"/>
</dbReference>
<evidence type="ECO:0000313" key="18">
    <source>
        <dbReference type="EMBL" id="KAF1758200.1"/>
    </source>
</evidence>
<keyword evidence="6" id="KW-0812">Transmembrane</keyword>
<dbReference type="Gene3D" id="1.10.510.10">
    <property type="entry name" value="Transferase(Phosphotransferase) domain 1"/>
    <property type="match status" value="1"/>
</dbReference>
<evidence type="ECO:0000256" key="7">
    <source>
        <dbReference type="ARBA" id="ARBA00022729"/>
    </source>
</evidence>
<dbReference type="GeneID" id="9829034"/>
<dbReference type="GO" id="GO:0030536">
    <property type="term" value="P:larval feeding behavior"/>
    <property type="evidence" value="ECO:0007669"/>
    <property type="project" value="EnsemblMetazoa"/>
</dbReference>
<evidence type="ECO:0000256" key="11">
    <source>
        <dbReference type="ARBA" id="ARBA00022989"/>
    </source>
</evidence>
<dbReference type="AlphaFoldDB" id="A0A6A5GS19"/>
<dbReference type="PROSITE" id="PS50011">
    <property type="entry name" value="PROTEIN_KINASE_DOM"/>
    <property type="match status" value="1"/>
</dbReference>
<evidence type="ECO:0000259" key="17">
    <source>
        <dbReference type="PROSITE" id="PS50011"/>
    </source>
</evidence>
<keyword evidence="9" id="KW-0418">Kinase</keyword>
<feature type="domain" description="Protein kinase" evidence="17">
    <location>
        <begin position="288"/>
        <end position="585"/>
    </location>
</feature>
<dbReference type="InterPro" id="IPR000719">
    <property type="entry name" value="Prot_kinase_dom"/>
</dbReference>
<feature type="compositionally biased region" description="Basic and acidic residues" evidence="15">
    <location>
        <begin position="691"/>
        <end position="704"/>
    </location>
</feature>
<dbReference type="KEGG" id="crq:GCK72_014658"/>
<dbReference type="GO" id="GO:0071363">
    <property type="term" value="P:cellular response to growth factor stimulus"/>
    <property type="evidence" value="ECO:0007669"/>
    <property type="project" value="TreeGrafter"/>
</dbReference>
<comment type="subcellular location">
    <subcellularLocation>
        <location evidence="1">Membrane</location>
        <topology evidence="1">Single-pass type I membrane protein</topology>
    </subcellularLocation>
</comment>
<keyword evidence="8 14" id="KW-0547">Nucleotide-binding</keyword>
<comment type="caution">
    <text evidence="18">The sequence shown here is derived from an EMBL/GenBank/DDBJ whole genome shotgun (WGS) entry which is preliminary data.</text>
</comment>
<evidence type="ECO:0000256" key="12">
    <source>
        <dbReference type="ARBA" id="ARBA00023136"/>
    </source>
</evidence>
<feature type="compositionally biased region" description="Polar residues" evidence="15">
    <location>
        <begin position="219"/>
        <end position="235"/>
    </location>
</feature>
<dbReference type="GO" id="GO:0045944">
    <property type="term" value="P:positive regulation of transcription by RNA polymerase II"/>
    <property type="evidence" value="ECO:0007669"/>
    <property type="project" value="EnsemblMetazoa"/>
</dbReference>
<keyword evidence="5" id="KW-0808">Transferase</keyword>
<feature type="compositionally biased region" description="Low complexity" evidence="15">
    <location>
        <begin position="596"/>
        <end position="607"/>
    </location>
</feature>
<evidence type="ECO:0000256" key="16">
    <source>
        <dbReference type="SAM" id="SignalP"/>
    </source>
</evidence>
<dbReference type="GO" id="GO:0061067">
    <property type="term" value="P:negative regulation of dauer larval development"/>
    <property type="evidence" value="ECO:0007669"/>
    <property type="project" value="EnsemblMetazoa"/>
</dbReference>
<dbReference type="CTD" id="9829034"/>
<evidence type="ECO:0000256" key="15">
    <source>
        <dbReference type="SAM" id="MobiDB-lite"/>
    </source>
</evidence>
<feature type="binding site" evidence="14">
    <location>
        <position position="315"/>
    </location>
    <ligand>
        <name>ATP</name>
        <dbReference type="ChEBI" id="CHEBI:30616"/>
    </ligand>
</feature>
<feature type="compositionally biased region" description="Acidic residues" evidence="15">
    <location>
        <begin position="608"/>
        <end position="622"/>
    </location>
</feature>
<evidence type="ECO:0000256" key="13">
    <source>
        <dbReference type="ARBA" id="ARBA00023170"/>
    </source>
</evidence>
<comment type="similarity">
    <text evidence="2">Belongs to the protein kinase superfamily. TKL Ser/Thr protein kinase family. TGFB receptor subfamily.</text>
</comment>
<dbReference type="InterPro" id="IPR017441">
    <property type="entry name" value="Protein_kinase_ATP_BS"/>
</dbReference>
<keyword evidence="13" id="KW-0675">Receptor</keyword>
<evidence type="ECO:0000256" key="2">
    <source>
        <dbReference type="ARBA" id="ARBA00009605"/>
    </source>
</evidence>
<dbReference type="PANTHER" id="PTHR23255">
    <property type="entry name" value="TRANSFORMING GROWTH FACTOR-BETA RECEPTOR TYPE I AND II"/>
    <property type="match status" value="1"/>
</dbReference>
<dbReference type="SMART" id="SM00220">
    <property type="entry name" value="S_TKc"/>
    <property type="match status" value="1"/>
</dbReference>
<feature type="chain" id="PRO_5025501121" description="receptor protein serine/threonine kinase" evidence="16">
    <location>
        <begin position="20"/>
        <end position="704"/>
    </location>
</feature>
<keyword evidence="4" id="KW-0723">Serine/threonine-protein kinase</keyword>
<accession>A0A6A5GS19</accession>
<dbReference type="GO" id="GO:0043053">
    <property type="term" value="P:dauer entry"/>
    <property type="evidence" value="ECO:0007669"/>
    <property type="project" value="EnsemblMetazoa"/>
</dbReference>
<feature type="signal peptide" evidence="16">
    <location>
        <begin position="1"/>
        <end position="19"/>
    </location>
</feature>
<keyword evidence="11" id="KW-1133">Transmembrane helix</keyword>
<evidence type="ECO:0000313" key="19">
    <source>
        <dbReference type="Proteomes" id="UP000483820"/>
    </source>
</evidence>
<sequence>MRIGHSVFFLFFFYVGVFSFDEDIETRTNLFIQQRLIPALKEAHITHVNFTRLRLCHCSTEDGCNSRTTGWVPSLTSNVTEKIFYKNTCYTDGHCYQNARPSPELSHFGCMDSKSLTDDNDFHDTAAKVCSNTTYGSLTSYWVCCNSANFCANETVITLPPLPQTVPYWGWTLITLGVLIFIFGLCYQIRKPWEEQCICFLRSKISSLQTPRDLERNKSNANNMSTPSESQTYDQNHTMSTTLDRDKTACLDGLPPGTRSMLLVLEESDSGSGFGSTKLHVATISKQIRLGSKIGAGRFGTVSRGTFKGEAVAVKIFRDADLLSFDNEREIFETRMLRHPQILRFIGSDRVDKGLLHELWIVTEYHPLGSLHDFLLENVITIDIFNSLITSAAKGLAFLHDGYDGTTNSCKPQFVHRDVKSRNIMVKEDLTCAIGDLGLAIVKPPGGTIPQHIAEKYKCGTVRYLAPEILNSTMSSYEFESYQRADVYSFSLVMWETLCRVEEGEVKARSAETVIPYIEWTVRDPTDEQMTDVVCTRNLRPPENPQWDGNKKIQYVTEIIQSCWSANPTARYTAFQLKTRLDYKISEEEEEDNKEQLQQQEQLVQVQDDYEDEDEDEEVDAEVDAQFDPNKRLPGPRRFSMAGIKQLQKRIFGAQSRDIEMVPLAGMASRGNAKVHDQEQLETKNGTRTIENTKDPKDPLLRNL</sequence>
<dbReference type="GO" id="GO:0005886">
    <property type="term" value="C:plasma membrane"/>
    <property type="evidence" value="ECO:0007669"/>
    <property type="project" value="TreeGrafter"/>
</dbReference>
<evidence type="ECO:0000256" key="6">
    <source>
        <dbReference type="ARBA" id="ARBA00022692"/>
    </source>
</evidence>
<dbReference type="GO" id="GO:0050829">
    <property type="term" value="P:defense response to Gram-negative bacterium"/>
    <property type="evidence" value="ECO:0007669"/>
    <property type="project" value="EnsemblMetazoa"/>
</dbReference>
<evidence type="ECO:0000256" key="8">
    <source>
        <dbReference type="ARBA" id="ARBA00022741"/>
    </source>
</evidence>
<dbReference type="GO" id="GO:0043051">
    <property type="term" value="P:regulation of nematode pharyngeal pumping"/>
    <property type="evidence" value="ECO:0007669"/>
    <property type="project" value="EnsemblMetazoa"/>
</dbReference>
<dbReference type="InterPro" id="IPR000333">
    <property type="entry name" value="TGFB_receptor"/>
</dbReference>
<feature type="region of interest" description="Disordered" evidence="15">
    <location>
        <begin position="669"/>
        <end position="704"/>
    </location>
</feature>
<feature type="region of interest" description="Disordered" evidence="15">
    <location>
        <begin position="212"/>
        <end position="235"/>
    </location>
</feature>
<feature type="region of interest" description="Disordered" evidence="15">
    <location>
        <begin position="587"/>
        <end position="622"/>
    </location>
</feature>
<evidence type="ECO:0000256" key="10">
    <source>
        <dbReference type="ARBA" id="ARBA00022840"/>
    </source>
</evidence>
<dbReference type="InterPro" id="IPR008271">
    <property type="entry name" value="Ser/Thr_kinase_AS"/>
</dbReference>
<dbReference type="SUPFAM" id="SSF56112">
    <property type="entry name" value="Protein kinase-like (PK-like)"/>
    <property type="match status" value="1"/>
</dbReference>
<evidence type="ECO:0000256" key="4">
    <source>
        <dbReference type="ARBA" id="ARBA00022527"/>
    </source>
</evidence>
<dbReference type="InterPro" id="IPR011009">
    <property type="entry name" value="Kinase-like_dom_sf"/>
</dbReference>
<dbReference type="GO" id="GO:0004675">
    <property type="term" value="F:transmembrane receptor protein serine/threonine kinase activity"/>
    <property type="evidence" value="ECO:0007669"/>
    <property type="project" value="UniProtKB-EC"/>
</dbReference>
<keyword evidence="12" id="KW-0472">Membrane</keyword>
<dbReference type="Proteomes" id="UP000483820">
    <property type="component" value="Chromosome IV"/>
</dbReference>
<proteinExistence type="inferred from homology"/>
<keyword evidence="7 16" id="KW-0732">Signal</keyword>
<dbReference type="Gene3D" id="3.30.200.20">
    <property type="entry name" value="Phosphorylase Kinase, domain 1"/>
    <property type="match status" value="1"/>
</dbReference>
<evidence type="ECO:0000256" key="5">
    <source>
        <dbReference type="ARBA" id="ARBA00022679"/>
    </source>
</evidence>
<dbReference type="GO" id="GO:0008340">
    <property type="term" value="P:determination of adult lifespan"/>
    <property type="evidence" value="ECO:0007669"/>
    <property type="project" value="EnsemblMetazoa"/>
</dbReference>
<evidence type="ECO:0000256" key="14">
    <source>
        <dbReference type="PROSITE-ProRule" id="PRU10141"/>
    </source>
</evidence>
<evidence type="ECO:0000256" key="3">
    <source>
        <dbReference type="ARBA" id="ARBA00012401"/>
    </source>
</evidence>
<gene>
    <name evidence="18" type="ORF">GCK72_014658</name>
</gene>
<protein>
    <recommendedName>
        <fullName evidence="3">receptor protein serine/threonine kinase</fullName>
        <ecNumber evidence="3">2.7.11.30</ecNumber>
    </recommendedName>
</protein>
<name>A0A6A5GS19_CAERE</name>
<dbReference type="GO" id="GO:0043235">
    <property type="term" value="C:receptor complex"/>
    <property type="evidence" value="ECO:0007669"/>
    <property type="project" value="TreeGrafter"/>
</dbReference>